<dbReference type="InterPro" id="IPR001375">
    <property type="entry name" value="Peptidase_S9_cat"/>
</dbReference>
<dbReference type="Gene3D" id="3.40.50.1820">
    <property type="entry name" value="alpha/beta hydrolase"/>
    <property type="match status" value="1"/>
</dbReference>
<protein>
    <submittedName>
        <fullName evidence="6">Putative prolyl oligopeptidase</fullName>
        <ecNumber evidence="6">3.4.21.26</ecNumber>
    </submittedName>
</protein>
<evidence type="ECO:0000259" key="4">
    <source>
        <dbReference type="Pfam" id="PF00326"/>
    </source>
</evidence>
<accession>A0A6C7EDW5</accession>
<feature type="domain" description="Peptidase S9 prolyl oligopeptidase catalytic" evidence="4">
    <location>
        <begin position="485"/>
        <end position="687"/>
    </location>
</feature>
<dbReference type="Gene3D" id="2.130.10.120">
    <property type="entry name" value="Prolyl oligopeptidase, N-terminal domain"/>
    <property type="match status" value="1"/>
</dbReference>
<dbReference type="GO" id="GO:0005829">
    <property type="term" value="C:cytosol"/>
    <property type="evidence" value="ECO:0007669"/>
    <property type="project" value="TreeGrafter"/>
</dbReference>
<dbReference type="KEGG" id="aym:YM304_18520"/>
<dbReference type="PANTHER" id="PTHR42881:SF13">
    <property type="entry name" value="PROLYL ENDOPEPTIDASE"/>
    <property type="match status" value="1"/>
</dbReference>
<dbReference type="SUPFAM" id="SSF50993">
    <property type="entry name" value="Peptidase/esterase 'gauge' domain"/>
    <property type="match status" value="1"/>
</dbReference>
<keyword evidence="1" id="KW-0645">Protease</keyword>
<keyword evidence="3" id="KW-0720">Serine protease</keyword>
<dbReference type="PANTHER" id="PTHR42881">
    <property type="entry name" value="PROLYL ENDOPEPTIDASE"/>
    <property type="match status" value="1"/>
</dbReference>
<keyword evidence="7" id="KW-1185">Reference proteome</keyword>
<sequence>MTDEGVADPYLWLEDVEGDRALDWVRERNADSEAELFDRPEFEALRADTLAVLEADDRIAYPTRHGDLVHNFWTDASHRRGILRRARWADYLRGEEEWETILDIDALCETEGESWVFHGSSTRRSDRRRALVDLSPGGSDASVTREFDLVDLRFVPEDEGGFVRPLAKGGLTWIDDDTVYVTSDFGPDSLTRSGYPRTVRRWRRGTPLADAEIVFEGDVADVAAGVAVSKMAGFEHHVFERAPDFFTTKTWIMRDGELVAVDVPDDAEVRFHERWIFVTPRSDYAHGGVTYPGGSLLAAPIDTFLSRDASLTQIFTPTATRALESFACTRNRVVVNVLDDVRNQLWVAEPPAADGIGDAWSIHPLDGAPDVWSLAVSAVDGDELDDVWIHGNDFVTSETLYLASTAAGGAPEQVRQAPHRFDSSGILIEQHFATSTDGTRVPYFVVGHADALRRTDGSVPTLLSGYGGFEIARTAAYSAVIGRSWLTAGGVYVVANIRGGGEYGPAWHRAGLRERRPRVYEDFEAVARAVTERGFTSPERLGTSGGSNGGLLVGNMYVRSPELFGAIVCQVPLLDMQRYHLLLAGASWMAEYGDPDDPADWAYLEGYSPYHLVRPGTAYPPILLTTSTRDDRVHPGHARKMAARLLEHQLDVTYWENIEGGHGGAADAGQQATMQALIFTFLRTRLGTH</sequence>
<evidence type="ECO:0000256" key="2">
    <source>
        <dbReference type="ARBA" id="ARBA00022801"/>
    </source>
</evidence>
<dbReference type="EC" id="3.4.21.26" evidence="6"/>
<dbReference type="GO" id="GO:0006508">
    <property type="term" value="P:proteolysis"/>
    <property type="evidence" value="ECO:0007669"/>
    <property type="project" value="UniProtKB-KW"/>
</dbReference>
<feature type="domain" description="Peptidase S9A N-terminal" evidence="5">
    <location>
        <begin position="4"/>
        <end position="349"/>
    </location>
</feature>
<evidence type="ECO:0000259" key="5">
    <source>
        <dbReference type="Pfam" id="PF02897"/>
    </source>
</evidence>
<dbReference type="GO" id="GO:0070012">
    <property type="term" value="F:oligopeptidase activity"/>
    <property type="evidence" value="ECO:0007669"/>
    <property type="project" value="TreeGrafter"/>
</dbReference>
<dbReference type="PRINTS" id="PR00862">
    <property type="entry name" value="PROLIGOPTASE"/>
</dbReference>
<evidence type="ECO:0000313" key="7">
    <source>
        <dbReference type="Proteomes" id="UP000011863"/>
    </source>
</evidence>
<proteinExistence type="predicted"/>
<keyword evidence="2 6" id="KW-0378">Hydrolase</keyword>
<evidence type="ECO:0000256" key="3">
    <source>
        <dbReference type="ARBA" id="ARBA00022825"/>
    </source>
</evidence>
<dbReference type="GO" id="GO:0004252">
    <property type="term" value="F:serine-type endopeptidase activity"/>
    <property type="evidence" value="ECO:0007669"/>
    <property type="project" value="UniProtKB-EC"/>
</dbReference>
<evidence type="ECO:0000256" key="1">
    <source>
        <dbReference type="ARBA" id="ARBA00022670"/>
    </source>
</evidence>
<dbReference type="InterPro" id="IPR023302">
    <property type="entry name" value="Pept_S9A_N"/>
</dbReference>
<dbReference type="SUPFAM" id="SSF53474">
    <property type="entry name" value="alpha/beta-Hydrolases"/>
    <property type="match status" value="1"/>
</dbReference>
<dbReference type="RefSeq" id="WP_015441413.1">
    <property type="nucleotide sequence ID" value="NC_020520.1"/>
</dbReference>
<dbReference type="Pfam" id="PF00326">
    <property type="entry name" value="Peptidase_S9"/>
    <property type="match status" value="1"/>
</dbReference>
<dbReference type="InterPro" id="IPR002470">
    <property type="entry name" value="Peptidase_S9A"/>
</dbReference>
<dbReference type="Proteomes" id="UP000011863">
    <property type="component" value="Chromosome"/>
</dbReference>
<dbReference type="InterPro" id="IPR051167">
    <property type="entry name" value="Prolyl_oligopep/macrocyclase"/>
</dbReference>
<organism evidence="6 7">
    <name type="scientific">Ilumatobacter coccineus (strain NBRC 103263 / KCTC 29153 / YM16-304)</name>
    <dbReference type="NCBI Taxonomy" id="1313172"/>
    <lineage>
        <taxon>Bacteria</taxon>
        <taxon>Bacillati</taxon>
        <taxon>Actinomycetota</taxon>
        <taxon>Acidimicrobiia</taxon>
        <taxon>Acidimicrobiales</taxon>
        <taxon>Ilumatobacteraceae</taxon>
        <taxon>Ilumatobacter</taxon>
    </lineage>
</organism>
<dbReference type="EMBL" id="AP012057">
    <property type="protein sequence ID" value="BAN02166.1"/>
    <property type="molecule type" value="Genomic_DNA"/>
</dbReference>
<evidence type="ECO:0000313" key="6">
    <source>
        <dbReference type="EMBL" id="BAN02166.1"/>
    </source>
</evidence>
<dbReference type="InterPro" id="IPR029058">
    <property type="entry name" value="AB_hydrolase_fold"/>
</dbReference>
<gene>
    <name evidence="6" type="ORF">YM304_18520</name>
</gene>
<dbReference type="AlphaFoldDB" id="A0A6C7EDW5"/>
<dbReference type="Pfam" id="PF02897">
    <property type="entry name" value="Peptidase_S9_N"/>
    <property type="match status" value="1"/>
</dbReference>
<reference evidence="6 7" key="1">
    <citation type="journal article" date="2013" name="Int. J. Syst. Evol. Microbiol.">
        <title>Ilumatobacter nonamiense sp. nov. and Ilumatobacter coccineum sp. nov., isolated from seashore sand.</title>
        <authorList>
            <person name="Matsumoto A."/>
            <person name="Kasai H."/>
            <person name="Matsuo Y."/>
            <person name="Shizuri Y."/>
            <person name="Ichikawa N."/>
            <person name="Fujita N."/>
            <person name="Omura S."/>
            <person name="Takahashi Y."/>
        </authorList>
    </citation>
    <scope>NUCLEOTIDE SEQUENCE [LARGE SCALE GENOMIC DNA]</scope>
    <source>
        <strain evidence="7">NBRC 103263 / KCTC 29153 / YM16-304</strain>
    </source>
</reference>
<name>A0A6C7EDW5_ILUCY</name>